<protein>
    <submittedName>
        <fullName evidence="1">Uncharacterized protein</fullName>
    </submittedName>
</protein>
<dbReference type="Proteomes" id="UP000265354">
    <property type="component" value="Unassembled WGS sequence"/>
</dbReference>
<comment type="caution">
    <text evidence="1">The sequence shown here is derived from an EMBL/GenBank/DDBJ whole genome shotgun (WGS) entry which is preliminary data.</text>
</comment>
<evidence type="ECO:0000313" key="1">
    <source>
        <dbReference type="EMBL" id="GBQ01028.1"/>
    </source>
</evidence>
<evidence type="ECO:0000313" key="2">
    <source>
        <dbReference type="Proteomes" id="UP000265354"/>
    </source>
</evidence>
<name>A0A388SWK6_9ACTN</name>
<organism evidence="1 2">
    <name type="scientific">Streptomyces spongiicola</name>
    <dbReference type="NCBI Taxonomy" id="1690221"/>
    <lineage>
        <taxon>Bacteria</taxon>
        <taxon>Bacillati</taxon>
        <taxon>Actinomycetota</taxon>
        <taxon>Actinomycetes</taxon>
        <taxon>Kitasatosporales</taxon>
        <taxon>Streptomycetaceae</taxon>
        <taxon>Streptomyces</taxon>
    </lineage>
</organism>
<gene>
    <name evidence="1" type="ORF">SSP531S_24580</name>
</gene>
<dbReference type="RefSeq" id="WP_116427580.1">
    <property type="nucleotide sequence ID" value="NZ_BGZL01000005.1"/>
</dbReference>
<reference evidence="1 2" key="1">
    <citation type="submission" date="2018-07" db="EMBL/GenBank/DDBJ databases">
        <title>Whole Genome Shotgun Sequence of Streptomyces spongiicola strain 531S.</title>
        <authorList>
            <person name="Dohra H."/>
            <person name="Kodani S."/>
        </authorList>
    </citation>
    <scope>NUCLEOTIDE SEQUENCE [LARGE SCALE GENOMIC DNA]</scope>
    <source>
        <strain evidence="1 2">531S</strain>
    </source>
</reference>
<sequence length="121" mass="12734">MKRSATITTPAIPPVDRRMNGHGVFVVQAAADRLPDDAAELLQLAGLTEAATATTPAELAHATLTTLTGQVMVAMRALATEHQAAGLDVRQALLIATEYGGAIDEAVQVALNNVMREYPRS</sequence>
<proteinExistence type="predicted"/>
<dbReference type="AlphaFoldDB" id="A0A388SWK6"/>
<accession>A0A388SWK6</accession>
<dbReference type="EMBL" id="BGZL01000005">
    <property type="protein sequence ID" value="GBQ01028.1"/>
    <property type="molecule type" value="Genomic_DNA"/>
</dbReference>